<evidence type="ECO:0000256" key="8">
    <source>
        <dbReference type="PROSITE-ProRule" id="PRU00047"/>
    </source>
</evidence>
<dbReference type="InterPro" id="IPR000477">
    <property type="entry name" value="RT_dom"/>
</dbReference>
<evidence type="ECO:0000313" key="12">
    <source>
        <dbReference type="Proteomes" id="UP000188268"/>
    </source>
</evidence>
<dbReference type="Pfam" id="PF00078">
    <property type="entry name" value="RVT_1"/>
    <property type="match status" value="1"/>
</dbReference>
<evidence type="ECO:0000256" key="3">
    <source>
        <dbReference type="ARBA" id="ARBA00022695"/>
    </source>
</evidence>
<dbReference type="GO" id="GO:0016787">
    <property type="term" value="F:hydrolase activity"/>
    <property type="evidence" value="ECO:0007669"/>
    <property type="project" value="UniProtKB-KW"/>
</dbReference>
<dbReference type="SUPFAM" id="SSF56672">
    <property type="entry name" value="DNA/RNA polymerases"/>
    <property type="match status" value="1"/>
</dbReference>
<evidence type="ECO:0000256" key="6">
    <source>
        <dbReference type="ARBA" id="ARBA00022801"/>
    </source>
</evidence>
<dbReference type="PANTHER" id="PTHR35046:SF9">
    <property type="entry name" value="RNA-DIRECTED DNA POLYMERASE"/>
    <property type="match status" value="1"/>
</dbReference>
<reference evidence="11 12" key="1">
    <citation type="submission" date="2013-09" db="EMBL/GenBank/DDBJ databases">
        <title>Corchorus capsularis genome sequencing.</title>
        <authorList>
            <person name="Alam M."/>
            <person name="Haque M.S."/>
            <person name="Islam M.S."/>
            <person name="Emdad E.M."/>
            <person name="Islam M.M."/>
            <person name="Ahmed B."/>
            <person name="Halim A."/>
            <person name="Hossen Q.M.M."/>
            <person name="Hossain M.Z."/>
            <person name="Ahmed R."/>
            <person name="Khan M.M."/>
            <person name="Islam R."/>
            <person name="Rashid M.M."/>
            <person name="Khan S.A."/>
            <person name="Rahman M.S."/>
            <person name="Alam M."/>
        </authorList>
    </citation>
    <scope>NUCLEOTIDE SEQUENCE [LARGE SCALE GENOMIC DNA]</scope>
    <source>
        <strain evidence="12">cv. CVL-1</strain>
        <tissue evidence="11">Whole seedling</tissue>
    </source>
</reference>
<keyword evidence="8" id="KW-0862">Zinc</keyword>
<dbReference type="GO" id="GO:0003964">
    <property type="term" value="F:RNA-directed DNA polymerase activity"/>
    <property type="evidence" value="ECO:0007669"/>
    <property type="project" value="UniProtKB-KW"/>
</dbReference>
<gene>
    <name evidence="11" type="ORF">CCACVL1_07203</name>
</gene>
<dbReference type="Gene3D" id="4.10.60.10">
    <property type="entry name" value="Zinc finger, CCHC-type"/>
    <property type="match status" value="1"/>
</dbReference>
<dbReference type="InterPro" id="IPR001878">
    <property type="entry name" value="Znf_CCHC"/>
</dbReference>
<sequence length="1332" mass="152159">MMTEITSSKIREIWKEEKEPSYLKEFGGHLWWVCAPTRQSDSRWRRYVEFADGGKLWRRGKVLALHSPYSAKTACFSVNKERSAISGASINLMSLSVYRKLGSEGLKPTTVSLQLADRSVRYPIGVVEDLLVKVSKLIFSVDILVMEMEYDVDVSVILHRPFMATAYALIDIASGKLTLRVLDEKIVRVLRERKMDIASTIADIKVRVVHLGLCECGVALGVEVSGSKLCGCKKLSKHSGDFTPPVYLSRSNYPSQGDEQRRSLVSFIDLHTILGVEVVMLIIGGFSKVDFNLSQLDSYQLVFRARFFIFNRSDCFEISDLEDLIHQGSMEDKQEEQNQADDLATMMQNLMQRLDTMSTQFDQRLNTLEAQNQPRANVAQINGQREQQQAQRQVVRRDPMERLREQEAGGQAYNENLQPKEVVIEMSLRTTLSTRFLSLMGEELQQIIWSGNQNLICTLIIILLPKLRSFFSSFRLSVSTPSLCVGRCGIPRVSRRRFHPLLVFVDEYYSEMMLLMSKPSYKRYEKTPSKEKEVTQKGFVSPKSDSKSSSSSSSKSHIKCFKCQGFGHYAKDCVNKKVLYFNEQGDLLSEDEEFNLDDERDEKGVAIDEDDYDDEIPPVKSLVARRTLSAYVKGDVQNQRENLFHTRCYVNGKPSSVITDGGSCTNIASVYLVRELKLPTSKHPKPYSLGWFNDREEINFNKQVLVSLSLGRYKEDILCDVLPMQACHVLLGRHWQYDNKVQHDGETNKYSFMCGKILVSLVPLSPQEALKDQLKLRDGFAKMEAKYRAKEKEKHETNFSSRCVENNAVLVDKKASSKKVVKECMLATKSVIKSALHDNSVLILLLLKSTVMSTNNLAGELPSNIVSLLSDYADVPAYRTNPDETKELEKQVGELLEKGAINNITFKYRHLIPRLDDMLDELHGACLFSKIDLKSGYHQIRMKGGDEWKTAFETKLGLYQWLVMPFGLTNAPSTFMRLMNHVLRAFIGKFVVGYFDDILVYSRTLEEHVEHLRCVLDVLRVEKLYADLKKCTFCTNKLVFLGFVISAQGIEVDEEKIKAIEDWPTPTNVGQVRSFHGLVGFYRRFVKDFSTLAAPITSVLKKNAPFKWGQEQQEAFETLKNKLTNAPLLVLPNFNNTFEIECDASSELYALVRALQTWQHYLWPKEFVIRSDHESLKCLRGQQKLNKRHAKWMEFIESFPYVVRYKQDLRTNPFQRGGDDAPRAYHGLEDDIGHHGKNEHGLQGSMDKHEDDGDIANHVSSTKKMPFDQLKMSNGPMTRARAKRFKYALMSLVRTHLDDLKTIEVQLKRFDDDLGKNIPIDSKLITLLAIDV</sequence>
<evidence type="ECO:0000256" key="7">
    <source>
        <dbReference type="ARBA" id="ARBA00022918"/>
    </source>
</evidence>
<dbReference type="Pfam" id="PF00098">
    <property type="entry name" value="zf-CCHC"/>
    <property type="match status" value="1"/>
</dbReference>
<dbReference type="OrthoDB" id="1747743at2759"/>
<dbReference type="SMART" id="SM00343">
    <property type="entry name" value="ZnF_C2HC"/>
    <property type="match status" value="1"/>
</dbReference>
<keyword evidence="8" id="KW-0479">Metal-binding</keyword>
<dbReference type="CDD" id="cd00303">
    <property type="entry name" value="retropepsin_like"/>
    <property type="match status" value="2"/>
</dbReference>
<evidence type="ECO:0000256" key="1">
    <source>
        <dbReference type="ARBA" id="ARBA00012493"/>
    </source>
</evidence>
<dbReference type="InterPro" id="IPR043128">
    <property type="entry name" value="Rev_trsase/Diguanyl_cyclase"/>
</dbReference>
<dbReference type="InterPro" id="IPR041373">
    <property type="entry name" value="RT_RNaseH"/>
</dbReference>
<keyword evidence="7 11" id="KW-0695">RNA-directed DNA polymerase</keyword>
<dbReference type="GO" id="GO:0003676">
    <property type="term" value="F:nucleic acid binding"/>
    <property type="evidence" value="ECO:0007669"/>
    <property type="project" value="InterPro"/>
</dbReference>
<name>A0A1R3J8L3_COCAP</name>
<dbReference type="Gene3D" id="3.30.70.270">
    <property type="match status" value="2"/>
</dbReference>
<dbReference type="Gramene" id="OMO91169">
    <property type="protein sequence ID" value="OMO91169"/>
    <property type="gene ID" value="CCACVL1_07203"/>
</dbReference>
<dbReference type="PROSITE" id="PS50158">
    <property type="entry name" value="ZF_CCHC"/>
    <property type="match status" value="1"/>
</dbReference>
<keyword evidence="3" id="KW-0548">Nucleotidyltransferase</keyword>
<evidence type="ECO:0000256" key="5">
    <source>
        <dbReference type="ARBA" id="ARBA00022759"/>
    </source>
</evidence>
<dbReference type="Gene3D" id="3.10.10.10">
    <property type="entry name" value="HIV Type 1 Reverse Transcriptase, subunit A, domain 1"/>
    <property type="match status" value="1"/>
</dbReference>
<dbReference type="GO" id="GO:0004519">
    <property type="term" value="F:endonuclease activity"/>
    <property type="evidence" value="ECO:0007669"/>
    <property type="project" value="UniProtKB-KW"/>
</dbReference>
<dbReference type="STRING" id="210143.A0A1R3J8L3"/>
<keyword evidence="2" id="KW-0808">Transferase</keyword>
<keyword evidence="5" id="KW-0255">Endonuclease</keyword>
<dbReference type="Pfam" id="PF17917">
    <property type="entry name" value="RT_RNaseH"/>
    <property type="match status" value="1"/>
</dbReference>
<dbReference type="GO" id="GO:0008270">
    <property type="term" value="F:zinc ion binding"/>
    <property type="evidence" value="ECO:0007669"/>
    <property type="project" value="UniProtKB-KW"/>
</dbReference>
<feature type="region of interest" description="Disordered" evidence="9">
    <location>
        <begin position="1213"/>
        <end position="1250"/>
    </location>
</feature>
<keyword evidence="4" id="KW-0540">Nuclease</keyword>
<proteinExistence type="predicted"/>
<dbReference type="Gene3D" id="2.40.70.10">
    <property type="entry name" value="Acid Proteases"/>
    <property type="match status" value="2"/>
</dbReference>
<evidence type="ECO:0000313" key="11">
    <source>
        <dbReference type="EMBL" id="OMO91169.1"/>
    </source>
</evidence>
<feature type="domain" description="CCHC-type" evidence="10">
    <location>
        <begin position="559"/>
        <end position="573"/>
    </location>
</feature>
<comment type="caution">
    <text evidence="11">The sequence shown here is derived from an EMBL/GenBank/DDBJ whole genome shotgun (WGS) entry which is preliminary data.</text>
</comment>
<organism evidence="11 12">
    <name type="scientific">Corchorus capsularis</name>
    <name type="common">Jute</name>
    <dbReference type="NCBI Taxonomy" id="210143"/>
    <lineage>
        <taxon>Eukaryota</taxon>
        <taxon>Viridiplantae</taxon>
        <taxon>Streptophyta</taxon>
        <taxon>Embryophyta</taxon>
        <taxon>Tracheophyta</taxon>
        <taxon>Spermatophyta</taxon>
        <taxon>Magnoliopsida</taxon>
        <taxon>eudicotyledons</taxon>
        <taxon>Gunneridae</taxon>
        <taxon>Pentapetalae</taxon>
        <taxon>rosids</taxon>
        <taxon>malvids</taxon>
        <taxon>Malvales</taxon>
        <taxon>Malvaceae</taxon>
        <taxon>Grewioideae</taxon>
        <taxon>Apeibeae</taxon>
        <taxon>Corchorus</taxon>
    </lineage>
</organism>
<evidence type="ECO:0000256" key="9">
    <source>
        <dbReference type="SAM" id="MobiDB-lite"/>
    </source>
</evidence>
<evidence type="ECO:0000259" key="10">
    <source>
        <dbReference type="PROSITE" id="PS50158"/>
    </source>
</evidence>
<dbReference type="SUPFAM" id="SSF57756">
    <property type="entry name" value="Retrovirus zinc finger-like domains"/>
    <property type="match status" value="1"/>
</dbReference>
<feature type="region of interest" description="Disordered" evidence="9">
    <location>
        <begin position="527"/>
        <end position="555"/>
    </location>
</feature>
<dbReference type="EMBL" id="AWWV01008355">
    <property type="protein sequence ID" value="OMO91169.1"/>
    <property type="molecule type" value="Genomic_DNA"/>
</dbReference>
<keyword evidence="8" id="KW-0863">Zinc-finger</keyword>
<accession>A0A1R3J8L3</accession>
<dbReference type="FunFam" id="3.30.70.270:FF:000020">
    <property type="entry name" value="Transposon Tf2-6 polyprotein-like Protein"/>
    <property type="match status" value="1"/>
</dbReference>
<dbReference type="InterPro" id="IPR043502">
    <property type="entry name" value="DNA/RNA_pol_sf"/>
</dbReference>
<keyword evidence="12" id="KW-1185">Reference proteome</keyword>
<evidence type="ECO:0000256" key="2">
    <source>
        <dbReference type="ARBA" id="ARBA00022679"/>
    </source>
</evidence>
<dbReference type="PANTHER" id="PTHR35046">
    <property type="entry name" value="ZINC KNUCKLE (CCHC-TYPE) FAMILY PROTEIN"/>
    <property type="match status" value="1"/>
</dbReference>
<feature type="compositionally biased region" description="Low complexity" evidence="9">
    <location>
        <begin position="541"/>
        <end position="555"/>
    </location>
</feature>
<dbReference type="InterPro" id="IPR021109">
    <property type="entry name" value="Peptidase_aspartic_dom_sf"/>
</dbReference>
<feature type="compositionally biased region" description="Basic and acidic residues" evidence="9">
    <location>
        <begin position="1217"/>
        <end position="1250"/>
    </location>
</feature>
<keyword evidence="6" id="KW-0378">Hydrolase</keyword>
<dbReference type="InterPro" id="IPR036875">
    <property type="entry name" value="Znf_CCHC_sf"/>
</dbReference>
<dbReference type="CDD" id="cd01647">
    <property type="entry name" value="RT_LTR"/>
    <property type="match status" value="1"/>
</dbReference>
<dbReference type="EC" id="2.7.7.49" evidence="1"/>
<evidence type="ECO:0000256" key="4">
    <source>
        <dbReference type="ARBA" id="ARBA00022722"/>
    </source>
</evidence>
<protein>
    <recommendedName>
        <fullName evidence="1">RNA-directed DNA polymerase</fullName>
        <ecNumber evidence="1">2.7.7.49</ecNumber>
    </recommendedName>
</protein>
<dbReference type="Proteomes" id="UP000188268">
    <property type="component" value="Unassembled WGS sequence"/>
</dbReference>